<dbReference type="AlphaFoldDB" id="A0A2X4WTG4"/>
<feature type="region of interest" description="Disordered" evidence="1">
    <location>
        <begin position="1"/>
        <end position="33"/>
    </location>
</feature>
<evidence type="ECO:0000313" key="2">
    <source>
        <dbReference type="EMBL" id="SQI30265.1"/>
    </source>
</evidence>
<evidence type="ECO:0000313" key="3">
    <source>
        <dbReference type="Proteomes" id="UP000249091"/>
    </source>
</evidence>
<gene>
    <name evidence="2" type="ORF">NCTC10994_01474</name>
</gene>
<organism evidence="2 3">
    <name type="scientific">Rhodococcus coprophilus</name>
    <dbReference type="NCBI Taxonomy" id="38310"/>
    <lineage>
        <taxon>Bacteria</taxon>
        <taxon>Bacillati</taxon>
        <taxon>Actinomycetota</taxon>
        <taxon>Actinomycetes</taxon>
        <taxon>Mycobacteriales</taxon>
        <taxon>Nocardiaceae</taxon>
        <taxon>Rhodococcus</taxon>
    </lineage>
</organism>
<name>A0A2X4WTG4_9NOCA</name>
<feature type="compositionally biased region" description="Basic and acidic residues" evidence="1">
    <location>
        <begin position="20"/>
        <end position="29"/>
    </location>
</feature>
<dbReference type="STRING" id="1219011.GCA_001895045_01922"/>
<accession>A0A2X4WTG4</accession>
<evidence type="ECO:0000256" key="1">
    <source>
        <dbReference type="SAM" id="MobiDB-lite"/>
    </source>
</evidence>
<dbReference type="KEGG" id="rcr:NCTC10994_01474"/>
<protein>
    <submittedName>
        <fullName evidence="2">Uncharacterized protein</fullName>
    </submittedName>
</protein>
<sequence length="103" mass="11494">MLAGAPRRPDIVVGIQARLMPEHEPDPSGRNRTRRIVMTESSDALDFDIQQGDDSEADRIDQAIPVDEEPEGVPPSDVPLEADPVDTYEQQLEVPVDDDYPRE</sequence>
<dbReference type="EMBL" id="LS483468">
    <property type="protein sequence ID" value="SQI30265.1"/>
    <property type="molecule type" value="Genomic_DNA"/>
</dbReference>
<feature type="region of interest" description="Disordered" evidence="1">
    <location>
        <begin position="64"/>
        <end position="103"/>
    </location>
</feature>
<dbReference type="Proteomes" id="UP000249091">
    <property type="component" value="Chromosome 1"/>
</dbReference>
<keyword evidence="3" id="KW-1185">Reference proteome</keyword>
<reference evidence="2 3" key="1">
    <citation type="submission" date="2018-06" db="EMBL/GenBank/DDBJ databases">
        <authorList>
            <consortium name="Pathogen Informatics"/>
            <person name="Doyle S."/>
        </authorList>
    </citation>
    <scope>NUCLEOTIDE SEQUENCE [LARGE SCALE GENOMIC DNA]</scope>
    <source>
        <strain evidence="2 3">NCTC10994</strain>
    </source>
</reference>
<proteinExistence type="predicted"/>